<comment type="caution">
    <text evidence="9">The sequence shown here is derived from an EMBL/GenBank/DDBJ whole genome shotgun (WGS) entry which is preliminary data.</text>
</comment>
<evidence type="ECO:0000313" key="9">
    <source>
        <dbReference type="EMBL" id="MCM5681568.1"/>
    </source>
</evidence>
<keyword evidence="6 7" id="KW-0472">Membrane</keyword>
<evidence type="ECO:0000256" key="6">
    <source>
        <dbReference type="ARBA" id="ARBA00023136"/>
    </source>
</evidence>
<protein>
    <submittedName>
        <fullName evidence="9">Type II secretion system F family protein</fullName>
    </submittedName>
</protein>
<gene>
    <name evidence="9" type="ORF">M8A51_18745</name>
</gene>
<dbReference type="InterPro" id="IPR018076">
    <property type="entry name" value="T2SS_GspF_dom"/>
</dbReference>
<keyword evidence="5 7" id="KW-1133">Transmembrane helix</keyword>
<comment type="subcellular location">
    <subcellularLocation>
        <location evidence="1">Cell membrane</location>
        <topology evidence="1">Multi-pass membrane protein</topology>
    </subcellularLocation>
</comment>
<dbReference type="EMBL" id="JAMKFE010000012">
    <property type="protein sequence ID" value="MCM5681568.1"/>
    <property type="molecule type" value="Genomic_DNA"/>
</dbReference>
<organism evidence="9 10">
    <name type="scientific">Caldimonas mangrovi</name>
    <dbReference type="NCBI Taxonomy" id="2944811"/>
    <lineage>
        <taxon>Bacteria</taxon>
        <taxon>Pseudomonadati</taxon>
        <taxon>Pseudomonadota</taxon>
        <taxon>Betaproteobacteria</taxon>
        <taxon>Burkholderiales</taxon>
        <taxon>Sphaerotilaceae</taxon>
        <taxon>Caldimonas</taxon>
    </lineage>
</organism>
<keyword evidence="3" id="KW-1003">Cell membrane</keyword>
<reference evidence="9" key="1">
    <citation type="submission" date="2022-05" db="EMBL/GenBank/DDBJ databases">
        <title>Schlegelella sp. nov., isolated from mangrove soil.</title>
        <authorList>
            <person name="Liu Y."/>
            <person name="Ge X."/>
            <person name="Liu W."/>
        </authorList>
    </citation>
    <scope>NUCLEOTIDE SEQUENCE</scope>
    <source>
        <strain evidence="9">S2-27</strain>
    </source>
</reference>
<dbReference type="Pfam" id="PF00482">
    <property type="entry name" value="T2SSF"/>
    <property type="match status" value="2"/>
</dbReference>
<dbReference type="InterPro" id="IPR003004">
    <property type="entry name" value="GspF/PilC"/>
</dbReference>
<dbReference type="Gene3D" id="1.20.81.30">
    <property type="entry name" value="Type II secretion system (T2SS), domain F"/>
    <property type="match status" value="2"/>
</dbReference>
<dbReference type="PANTHER" id="PTHR30012">
    <property type="entry name" value="GENERAL SECRETION PATHWAY PROTEIN"/>
    <property type="match status" value="1"/>
</dbReference>
<keyword evidence="10" id="KW-1185">Reference proteome</keyword>
<evidence type="ECO:0000256" key="7">
    <source>
        <dbReference type="SAM" id="Phobius"/>
    </source>
</evidence>
<feature type="transmembrane region" description="Helical" evidence="7">
    <location>
        <begin position="338"/>
        <end position="357"/>
    </location>
</feature>
<dbReference type="Proteomes" id="UP001165541">
    <property type="component" value="Unassembled WGS sequence"/>
</dbReference>
<evidence type="ECO:0000313" key="10">
    <source>
        <dbReference type="Proteomes" id="UP001165541"/>
    </source>
</evidence>
<evidence type="ECO:0000256" key="2">
    <source>
        <dbReference type="ARBA" id="ARBA00005745"/>
    </source>
</evidence>
<evidence type="ECO:0000256" key="3">
    <source>
        <dbReference type="ARBA" id="ARBA00022475"/>
    </source>
</evidence>
<feature type="transmembrane region" description="Helical" evidence="7">
    <location>
        <begin position="133"/>
        <end position="154"/>
    </location>
</feature>
<evidence type="ECO:0000259" key="8">
    <source>
        <dbReference type="Pfam" id="PF00482"/>
    </source>
</evidence>
<dbReference type="PANTHER" id="PTHR30012:SF0">
    <property type="entry name" value="TYPE II SECRETION SYSTEM PROTEIN F-RELATED"/>
    <property type="match status" value="1"/>
</dbReference>
<dbReference type="PRINTS" id="PR00812">
    <property type="entry name" value="BCTERIALGSPF"/>
</dbReference>
<accession>A0ABT0YSF5</accession>
<sequence length="365" mass="38928">MGHQPIGAVGLGISTKRPLRRRRAAPRLASDLFCEQLSSLLQAGIGPVEAIKALAQQAGSTSEGAVLQGILSDLQQGRTLAQALEHAERFDPLLVALVRASEETSDLTVALQRYLQHARQADAVRQRIITASVYPMLLLVVGGLVMLFLLTYVVPRFSGIFASIHTELPWSAQLLLQWGNLVKAHGAWMAAAAVVLAAFGIGACSSPRLRSRAVAAVLEQRHVGRYARLVYLARLYRTTGTLIEGGIPFVRAFGMASALLPHHLQATAASALRSVQEGTSASAALAAAGLATPVVERLLHVGQRSGEMGPMLVKAAAFHESETARAIERFMRALEPTVMAVMGLAIGAIVVVMYLPIFELASAIR</sequence>
<dbReference type="RefSeq" id="WP_251780060.1">
    <property type="nucleotide sequence ID" value="NZ_JAMKFE010000012.1"/>
</dbReference>
<feature type="domain" description="Type II secretion system protein GspF" evidence="8">
    <location>
        <begin position="236"/>
        <end position="356"/>
    </location>
</feature>
<evidence type="ECO:0000256" key="4">
    <source>
        <dbReference type="ARBA" id="ARBA00022692"/>
    </source>
</evidence>
<feature type="transmembrane region" description="Helical" evidence="7">
    <location>
        <begin position="185"/>
        <end position="204"/>
    </location>
</feature>
<evidence type="ECO:0000256" key="1">
    <source>
        <dbReference type="ARBA" id="ARBA00004651"/>
    </source>
</evidence>
<keyword evidence="4 7" id="KW-0812">Transmembrane</keyword>
<evidence type="ECO:0000256" key="5">
    <source>
        <dbReference type="ARBA" id="ARBA00022989"/>
    </source>
</evidence>
<dbReference type="InterPro" id="IPR042094">
    <property type="entry name" value="T2SS_GspF_sf"/>
</dbReference>
<name>A0ABT0YSF5_9BURK</name>
<comment type="similarity">
    <text evidence="2">Belongs to the GSP F family.</text>
</comment>
<proteinExistence type="inferred from homology"/>
<feature type="domain" description="Type II secretion system protein GspF" evidence="8">
    <location>
        <begin position="33"/>
        <end position="155"/>
    </location>
</feature>